<evidence type="ECO:0000256" key="4">
    <source>
        <dbReference type="ARBA" id="ARBA00022807"/>
    </source>
</evidence>
<feature type="region of interest" description="Disordered" evidence="5">
    <location>
        <begin position="167"/>
        <end position="192"/>
    </location>
</feature>
<dbReference type="RefSeq" id="WP_378208562.1">
    <property type="nucleotide sequence ID" value="NZ_JBHLZP010000246.1"/>
</dbReference>
<reference evidence="7 8" key="1">
    <citation type="submission" date="2024-09" db="EMBL/GenBank/DDBJ databases">
        <authorList>
            <person name="Sun Q."/>
            <person name="Mori K."/>
        </authorList>
    </citation>
    <scope>NUCLEOTIDE SEQUENCE [LARGE SCALE GENOMIC DNA]</scope>
    <source>
        <strain evidence="7 8">TBRC 0563</strain>
    </source>
</reference>
<protein>
    <submittedName>
        <fullName evidence="7">C40 family peptidase</fullName>
    </submittedName>
</protein>
<organism evidence="7 8">
    <name type="scientific">Actinoallomurus acaciae</name>
    <dbReference type="NCBI Taxonomy" id="502577"/>
    <lineage>
        <taxon>Bacteria</taxon>
        <taxon>Bacillati</taxon>
        <taxon>Actinomycetota</taxon>
        <taxon>Actinomycetes</taxon>
        <taxon>Streptosporangiales</taxon>
        <taxon>Thermomonosporaceae</taxon>
        <taxon>Actinoallomurus</taxon>
    </lineage>
</organism>
<proteinExistence type="inferred from homology"/>
<comment type="caution">
    <text evidence="7">The sequence shown here is derived from an EMBL/GenBank/DDBJ whole genome shotgun (WGS) entry which is preliminary data.</text>
</comment>
<dbReference type="PROSITE" id="PS51935">
    <property type="entry name" value="NLPC_P60"/>
    <property type="match status" value="1"/>
</dbReference>
<evidence type="ECO:0000256" key="1">
    <source>
        <dbReference type="ARBA" id="ARBA00007074"/>
    </source>
</evidence>
<evidence type="ECO:0000256" key="3">
    <source>
        <dbReference type="ARBA" id="ARBA00022801"/>
    </source>
</evidence>
<evidence type="ECO:0000313" key="8">
    <source>
        <dbReference type="Proteomes" id="UP001589627"/>
    </source>
</evidence>
<dbReference type="SUPFAM" id="SSF140453">
    <property type="entry name" value="EsxAB dimer-like"/>
    <property type="match status" value="1"/>
</dbReference>
<dbReference type="InterPro" id="IPR000064">
    <property type="entry name" value="NLP_P60_dom"/>
</dbReference>
<feature type="compositionally biased region" description="Gly residues" evidence="5">
    <location>
        <begin position="172"/>
        <end position="185"/>
    </location>
</feature>
<evidence type="ECO:0000256" key="2">
    <source>
        <dbReference type="ARBA" id="ARBA00022670"/>
    </source>
</evidence>
<comment type="similarity">
    <text evidence="1">Belongs to the peptidase C40 family.</text>
</comment>
<dbReference type="InterPro" id="IPR051794">
    <property type="entry name" value="PG_Endopeptidase_C40"/>
</dbReference>
<evidence type="ECO:0000256" key="5">
    <source>
        <dbReference type="SAM" id="MobiDB-lite"/>
    </source>
</evidence>
<accession>A0ABV5YLW9</accession>
<keyword evidence="2" id="KW-0645">Protease</keyword>
<feature type="domain" description="NlpC/P60" evidence="6">
    <location>
        <begin position="211"/>
        <end position="331"/>
    </location>
</feature>
<dbReference type="Pfam" id="PF00877">
    <property type="entry name" value="NLPC_P60"/>
    <property type="match status" value="1"/>
</dbReference>
<dbReference type="PANTHER" id="PTHR47359">
    <property type="entry name" value="PEPTIDOGLYCAN DL-ENDOPEPTIDASE CWLO"/>
    <property type="match status" value="1"/>
</dbReference>
<keyword evidence="3" id="KW-0378">Hydrolase</keyword>
<dbReference type="InterPro" id="IPR036689">
    <property type="entry name" value="ESAT-6-like_sf"/>
</dbReference>
<gene>
    <name evidence="7" type="ORF">ACFFNX_28100</name>
</gene>
<dbReference type="PANTHER" id="PTHR47359:SF3">
    <property type="entry name" value="NLP_P60 DOMAIN-CONTAINING PROTEIN-RELATED"/>
    <property type="match status" value="1"/>
</dbReference>
<dbReference type="InterPro" id="IPR038765">
    <property type="entry name" value="Papain-like_cys_pep_sf"/>
</dbReference>
<name>A0ABV5YLW9_9ACTN</name>
<sequence length="331" mass="34886">MGGITYDDLLNATPHQYKSTADAWGKWRDAVDKHAGDLLTVNQHVSGNWDSAAAGEAHAFIDAKHLKVQASSKVLAQVESTLTTAYTNFAEAHNKLVATVQKAVGDGFDCTGGHVTDTKPAADTKQDRNDRVTLRQGYQNDIDAALKEATSADSSVATALRGLMPGNTDLAGGNGDGPGNRGGNGATATPVDYSRSGDIPVPPNASTLAPNPRAQQVIDWALTKLGDPYVWGATGPDRFDCSGLTSQAYKAAGLTIPRTSDVQWQQEPSVPAGHEQPGDLVFFHMGNTGPGHVGIVLDPEKGTMIVAPHTGDHVKIDNYKTQNPIGFARPT</sequence>
<dbReference type="EMBL" id="JBHLZP010000246">
    <property type="protein sequence ID" value="MFB9836049.1"/>
    <property type="molecule type" value="Genomic_DNA"/>
</dbReference>
<dbReference type="Proteomes" id="UP001589627">
    <property type="component" value="Unassembled WGS sequence"/>
</dbReference>
<keyword evidence="4" id="KW-0788">Thiol protease</keyword>
<dbReference type="SUPFAM" id="SSF54001">
    <property type="entry name" value="Cysteine proteinases"/>
    <property type="match status" value="1"/>
</dbReference>
<keyword evidence="8" id="KW-1185">Reference proteome</keyword>
<dbReference type="Gene3D" id="3.90.1720.10">
    <property type="entry name" value="endopeptidase domain like (from Nostoc punctiforme)"/>
    <property type="match status" value="1"/>
</dbReference>
<evidence type="ECO:0000313" key="7">
    <source>
        <dbReference type="EMBL" id="MFB9836049.1"/>
    </source>
</evidence>
<evidence type="ECO:0000259" key="6">
    <source>
        <dbReference type="PROSITE" id="PS51935"/>
    </source>
</evidence>